<organism evidence="1 2">
    <name type="scientific">Candidatus Nealsonbacteria bacterium RIFOXYB1_FULL_40_15</name>
    <dbReference type="NCBI Taxonomy" id="1801677"/>
    <lineage>
        <taxon>Bacteria</taxon>
        <taxon>Candidatus Nealsoniibacteriota</taxon>
    </lineage>
</organism>
<name>A0A1G2EPU3_9BACT</name>
<dbReference type="EMBL" id="MHMM01000006">
    <property type="protein sequence ID" value="OGZ27391.1"/>
    <property type="molecule type" value="Genomic_DNA"/>
</dbReference>
<sequence>MILVSACLLGINCQYNGENDLTEKLLEFLKDKGTFIAMCPEVWGGLPIPRDASQIVGGTGIDVVGGKAKVMSIKNKDVTNEFITGAERILQIAKENNVELAILKAKSPSCGVGKIYDDLASRHLIDGDGVAAALLRKNGIKVMTEKDLIAGNWPK</sequence>
<reference evidence="1 2" key="1">
    <citation type="journal article" date="2016" name="Nat. Commun.">
        <title>Thousands of microbial genomes shed light on interconnected biogeochemical processes in an aquifer system.</title>
        <authorList>
            <person name="Anantharaman K."/>
            <person name="Brown C.T."/>
            <person name="Hug L.A."/>
            <person name="Sharon I."/>
            <person name="Castelle C.J."/>
            <person name="Probst A.J."/>
            <person name="Thomas B.C."/>
            <person name="Singh A."/>
            <person name="Wilkins M.J."/>
            <person name="Karaoz U."/>
            <person name="Brodie E.L."/>
            <person name="Williams K.H."/>
            <person name="Hubbard S.S."/>
            <person name="Banfield J.F."/>
        </authorList>
    </citation>
    <scope>NUCLEOTIDE SEQUENCE [LARGE SCALE GENOMIC DNA]</scope>
</reference>
<accession>A0A1G2EPU3</accession>
<dbReference type="PANTHER" id="PTHR30087">
    <property type="entry name" value="INNER MEMBRANE PROTEIN"/>
    <property type="match status" value="1"/>
</dbReference>
<evidence type="ECO:0000313" key="2">
    <source>
        <dbReference type="Proteomes" id="UP000177740"/>
    </source>
</evidence>
<protein>
    <submittedName>
        <fullName evidence="1">Uncharacterized protein</fullName>
    </submittedName>
</protein>
<gene>
    <name evidence="1" type="ORF">A2365_02865</name>
</gene>
<proteinExistence type="predicted"/>
<dbReference type="Proteomes" id="UP000177740">
    <property type="component" value="Unassembled WGS sequence"/>
</dbReference>
<evidence type="ECO:0000313" key="1">
    <source>
        <dbReference type="EMBL" id="OGZ27391.1"/>
    </source>
</evidence>
<dbReference type="InterPro" id="IPR007553">
    <property type="entry name" value="2-thiour_desulf"/>
</dbReference>
<dbReference type="Pfam" id="PF04463">
    <property type="entry name" value="2-thiour_desulf"/>
    <property type="match status" value="1"/>
</dbReference>
<comment type="caution">
    <text evidence="1">The sequence shown here is derived from an EMBL/GenBank/DDBJ whole genome shotgun (WGS) entry which is preliminary data.</text>
</comment>
<dbReference type="AlphaFoldDB" id="A0A1G2EPU3"/>
<dbReference type="PANTHER" id="PTHR30087:SF1">
    <property type="entry name" value="HYPOTHETICAL CYTOSOLIC PROTEIN"/>
    <property type="match status" value="1"/>
</dbReference>
<dbReference type="STRING" id="1801677.A2365_02865"/>